<keyword evidence="3" id="KW-1185">Reference proteome</keyword>
<keyword evidence="1" id="KW-0812">Transmembrane</keyword>
<feature type="transmembrane region" description="Helical" evidence="1">
    <location>
        <begin position="30"/>
        <end position="50"/>
    </location>
</feature>
<feature type="transmembrane region" description="Helical" evidence="1">
    <location>
        <begin position="165"/>
        <end position="184"/>
    </location>
</feature>
<evidence type="ECO:0000256" key="1">
    <source>
        <dbReference type="SAM" id="Phobius"/>
    </source>
</evidence>
<dbReference type="PANTHER" id="PTHR31061">
    <property type="entry name" value="LD22376P"/>
    <property type="match status" value="1"/>
</dbReference>
<dbReference type="OrthoDB" id="2149840at2759"/>
<evidence type="ECO:0000313" key="3">
    <source>
        <dbReference type="Proteomes" id="UP000631114"/>
    </source>
</evidence>
<evidence type="ECO:0000313" key="2">
    <source>
        <dbReference type="EMBL" id="KAF9590993.1"/>
    </source>
</evidence>
<proteinExistence type="predicted"/>
<keyword evidence="1" id="KW-0472">Membrane</keyword>
<name>A0A835LD07_9MAGN</name>
<protein>
    <submittedName>
        <fullName evidence="2">Uncharacterized protein</fullName>
    </submittedName>
</protein>
<dbReference type="AlphaFoldDB" id="A0A835LD07"/>
<comment type="caution">
    <text evidence="2">The sequence shown here is derived from an EMBL/GenBank/DDBJ whole genome shotgun (WGS) entry which is preliminary data.</text>
</comment>
<sequence>MCRKPFIIVTLNGSACGPDHLSFCSFSSLFFLRLVVLVLTVVHMALLYGANTMDVGRAVLVDREPRTRINFIFMPTQLSDGSCYLHDLIALWPCYCTFQGTQRQNIALDNPRLLSCSHGIYFRLFWPFTVQVTRVTTVHLEFSFLEFMSLVDVWGYRQPTIVLELMGKHALMIYIFATAIYYLSSYMHGFSWKRHENNIVSGSFSNEVFS</sequence>
<dbReference type="PANTHER" id="PTHR31061:SF24">
    <property type="entry name" value="LD22376P"/>
    <property type="match status" value="1"/>
</dbReference>
<dbReference type="EMBL" id="JADFTS010000008">
    <property type="protein sequence ID" value="KAF9590993.1"/>
    <property type="molecule type" value="Genomic_DNA"/>
</dbReference>
<dbReference type="Proteomes" id="UP000631114">
    <property type="component" value="Unassembled WGS sequence"/>
</dbReference>
<accession>A0A835LD07</accession>
<gene>
    <name evidence="2" type="ORF">IFM89_000538</name>
</gene>
<reference evidence="2 3" key="1">
    <citation type="submission" date="2020-10" db="EMBL/GenBank/DDBJ databases">
        <title>The Coptis chinensis genome and diversification of protoberbering-type alkaloids.</title>
        <authorList>
            <person name="Wang B."/>
            <person name="Shu S."/>
            <person name="Song C."/>
            <person name="Liu Y."/>
        </authorList>
    </citation>
    <scope>NUCLEOTIDE SEQUENCE [LARGE SCALE GENOMIC DNA]</scope>
    <source>
        <strain evidence="2">HL-2020</strain>
        <tissue evidence="2">Leaf</tissue>
    </source>
</reference>
<keyword evidence="1" id="KW-1133">Transmembrane helix</keyword>
<organism evidence="2 3">
    <name type="scientific">Coptis chinensis</name>
    <dbReference type="NCBI Taxonomy" id="261450"/>
    <lineage>
        <taxon>Eukaryota</taxon>
        <taxon>Viridiplantae</taxon>
        <taxon>Streptophyta</taxon>
        <taxon>Embryophyta</taxon>
        <taxon>Tracheophyta</taxon>
        <taxon>Spermatophyta</taxon>
        <taxon>Magnoliopsida</taxon>
        <taxon>Ranunculales</taxon>
        <taxon>Ranunculaceae</taxon>
        <taxon>Coptidoideae</taxon>
        <taxon>Coptis</taxon>
    </lineage>
</organism>